<sequence>MAYQISAMKRVLLTNKILMMNEWNFNERTVLNSEEITNDVEEIEKPQLIKLGKASAEIVTKIKYRLEFEEYLETSEVGVACIYNVTGMDPEKAFEIFDLKNIQYSYKDETTRESVYCPFLNANVYKETRTCRSIKMCQFVAPELLTITYTEFAVAHKTLYGFIRSRTRIQCDGKPKLEQHYQYEDDTSEPNYFIGYEKFKMVNMVIGIKAYLDELIFSI</sequence>
<accession>A0A397UW93</accession>
<reference evidence="1 2" key="1">
    <citation type="submission" date="2018-06" db="EMBL/GenBank/DDBJ databases">
        <title>Comparative genomics reveals the genomic features of Rhizophagus irregularis, R. cerebriforme, R. diaphanum and Gigaspora rosea, and their symbiotic lifestyle signature.</title>
        <authorList>
            <person name="Morin E."/>
            <person name="San Clemente H."/>
            <person name="Chen E.C.H."/>
            <person name="De La Providencia I."/>
            <person name="Hainaut M."/>
            <person name="Kuo A."/>
            <person name="Kohler A."/>
            <person name="Murat C."/>
            <person name="Tang N."/>
            <person name="Roy S."/>
            <person name="Loubradou J."/>
            <person name="Henrissat B."/>
            <person name="Grigoriev I.V."/>
            <person name="Corradi N."/>
            <person name="Roux C."/>
            <person name="Martin F.M."/>
        </authorList>
    </citation>
    <scope>NUCLEOTIDE SEQUENCE [LARGE SCALE GENOMIC DNA]</scope>
    <source>
        <strain evidence="1 2">DAOM 194757</strain>
    </source>
</reference>
<dbReference type="EMBL" id="QKWP01000923">
    <property type="protein sequence ID" value="RIB13437.1"/>
    <property type="molecule type" value="Genomic_DNA"/>
</dbReference>
<dbReference type="AlphaFoldDB" id="A0A397UW93"/>
<organism evidence="1 2">
    <name type="scientific">Gigaspora rosea</name>
    <dbReference type="NCBI Taxonomy" id="44941"/>
    <lineage>
        <taxon>Eukaryota</taxon>
        <taxon>Fungi</taxon>
        <taxon>Fungi incertae sedis</taxon>
        <taxon>Mucoromycota</taxon>
        <taxon>Glomeromycotina</taxon>
        <taxon>Glomeromycetes</taxon>
        <taxon>Diversisporales</taxon>
        <taxon>Gigasporaceae</taxon>
        <taxon>Gigaspora</taxon>
    </lineage>
</organism>
<dbReference type="Proteomes" id="UP000266673">
    <property type="component" value="Unassembled WGS sequence"/>
</dbReference>
<comment type="caution">
    <text evidence="1">The sequence shown here is derived from an EMBL/GenBank/DDBJ whole genome shotgun (WGS) entry which is preliminary data.</text>
</comment>
<proteinExistence type="predicted"/>
<gene>
    <name evidence="1" type="ORF">C2G38_2144552</name>
</gene>
<keyword evidence="2" id="KW-1185">Reference proteome</keyword>
<evidence type="ECO:0000313" key="1">
    <source>
        <dbReference type="EMBL" id="RIB13437.1"/>
    </source>
</evidence>
<evidence type="ECO:0000313" key="2">
    <source>
        <dbReference type="Proteomes" id="UP000266673"/>
    </source>
</evidence>
<name>A0A397UW93_9GLOM</name>
<protein>
    <submittedName>
        <fullName evidence="1">Uncharacterized protein</fullName>
    </submittedName>
</protein>